<name>A0ABR8VAV6_9BACT</name>
<dbReference type="NCBIfam" id="TIGR02937">
    <property type="entry name" value="sigma70-ECF"/>
    <property type="match status" value="1"/>
</dbReference>
<evidence type="ECO:0000313" key="8">
    <source>
        <dbReference type="Proteomes" id="UP000616346"/>
    </source>
</evidence>
<accession>A0ABR8VAV6</accession>
<comment type="caution">
    <text evidence="7">The sequence shown here is derived from an EMBL/GenBank/DDBJ whole genome shotgun (WGS) entry which is preliminary data.</text>
</comment>
<dbReference type="InterPro" id="IPR013325">
    <property type="entry name" value="RNA_pol_sigma_r2"/>
</dbReference>
<keyword evidence="3" id="KW-0731">Sigma factor</keyword>
<dbReference type="PANTHER" id="PTHR43133">
    <property type="entry name" value="RNA POLYMERASE ECF-TYPE SIGMA FACTO"/>
    <property type="match status" value="1"/>
</dbReference>
<evidence type="ECO:0000259" key="5">
    <source>
        <dbReference type="Pfam" id="PF04542"/>
    </source>
</evidence>
<dbReference type="EMBL" id="JACSPQ010000002">
    <property type="protein sequence ID" value="MBD8001872.1"/>
    <property type="molecule type" value="Genomic_DNA"/>
</dbReference>
<dbReference type="PANTHER" id="PTHR43133:SF46">
    <property type="entry name" value="RNA POLYMERASE SIGMA-70 FACTOR ECF SUBFAMILY"/>
    <property type="match status" value="1"/>
</dbReference>
<dbReference type="RefSeq" id="WP_191709978.1">
    <property type="nucleotide sequence ID" value="NZ_JACSPQ010000002.1"/>
</dbReference>
<dbReference type="Proteomes" id="UP000616346">
    <property type="component" value="Unassembled WGS sequence"/>
</dbReference>
<protein>
    <submittedName>
        <fullName evidence="7">RNA polymerase sigma-70 factor</fullName>
    </submittedName>
</protein>
<dbReference type="InterPro" id="IPR014327">
    <property type="entry name" value="RNA_pol_sigma70_bacteroid"/>
</dbReference>
<organism evidence="7 8">
    <name type="scientific">Phocaeicola faecium</name>
    <dbReference type="NCBI Taxonomy" id="2762213"/>
    <lineage>
        <taxon>Bacteria</taxon>
        <taxon>Pseudomonadati</taxon>
        <taxon>Bacteroidota</taxon>
        <taxon>Bacteroidia</taxon>
        <taxon>Bacteroidales</taxon>
        <taxon>Bacteroidaceae</taxon>
        <taxon>Phocaeicola</taxon>
    </lineage>
</organism>
<gene>
    <name evidence="7" type="ORF">H9626_06520</name>
</gene>
<dbReference type="SUPFAM" id="SSF88946">
    <property type="entry name" value="Sigma2 domain of RNA polymerase sigma factors"/>
    <property type="match status" value="1"/>
</dbReference>
<keyword evidence="2" id="KW-0805">Transcription regulation</keyword>
<keyword evidence="4" id="KW-0804">Transcription</keyword>
<reference evidence="7 8" key="1">
    <citation type="submission" date="2020-08" db="EMBL/GenBank/DDBJ databases">
        <title>A Genomic Blueprint of the Chicken Gut Microbiome.</title>
        <authorList>
            <person name="Gilroy R."/>
            <person name="Ravi A."/>
            <person name="Getino M."/>
            <person name="Pursley I."/>
            <person name="Horton D.L."/>
            <person name="Alikhan N.-F."/>
            <person name="Baker D."/>
            <person name="Gharbi K."/>
            <person name="Hall N."/>
            <person name="Watson M."/>
            <person name="Adriaenssens E.M."/>
            <person name="Foster-Nyarko E."/>
            <person name="Jarju S."/>
            <person name="Secka A."/>
            <person name="Antonio M."/>
            <person name="Oren A."/>
            <person name="Chaudhuri R."/>
            <person name="La Ragione R.M."/>
            <person name="Hildebrand F."/>
            <person name="Pallen M.J."/>
        </authorList>
    </citation>
    <scope>NUCLEOTIDE SEQUENCE [LARGE SCALE GENOMIC DNA]</scope>
    <source>
        <strain evidence="7 8">Sa1YUN3</strain>
    </source>
</reference>
<evidence type="ECO:0000256" key="3">
    <source>
        <dbReference type="ARBA" id="ARBA00023082"/>
    </source>
</evidence>
<dbReference type="SUPFAM" id="SSF88659">
    <property type="entry name" value="Sigma3 and sigma4 domains of RNA polymerase sigma factors"/>
    <property type="match status" value="1"/>
</dbReference>
<evidence type="ECO:0000256" key="4">
    <source>
        <dbReference type="ARBA" id="ARBA00023163"/>
    </source>
</evidence>
<evidence type="ECO:0000259" key="6">
    <source>
        <dbReference type="Pfam" id="PF08281"/>
    </source>
</evidence>
<dbReference type="Gene3D" id="1.10.1740.10">
    <property type="match status" value="1"/>
</dbReference>
<dbReference type="Pfam" id="PF04542">
    <property type="entry name" value="Sigma70_r2"/>
    <property type="match status" value="1"/>
</dbReference>
<feature type="domain" description="RNA polymerase sigma-70 region 2" evidence="5">
    <location>
        <begin position="53"/>
        <end position="114"/>
    </location>
</feature>
<feature type="domain" description="RNA polymerase sigma factor 70 region 4 type 2" evidence="6">
    <location>
        <begin position="156"/>
        <end position="208"/>
    </location>
</feature>
<dbReference type="InterPro" id="IPR007627">
    <property type="entry name" value="RNA_pol_sigma70_r2"/>
</dbReference>
<sequence>MKWHRFHIGFIHKEKNVIYCFIYKGIITFAETLQQIKEGLGMEETFETTFKNLFRKYYSGLLFYAERIVGEEEAEDIVQDVFAELWRRRNDIQIGDQIQSFLYRSVYTKALNCLKHRAIVENHNAEEEAFYQKRLEFYQPDHSDIIRRIEDRELHHAIHNAINELPDKCKKVFKLSYLHNMKNKEIAEIMNISLRTVEAHMYKALKFLRSRLGHFSL</sequence>
<dbReference type="Gene3D" id="1.10.10.10">
    <property type="entry name" value="Winged helix-like DNA-binding domain superfamily/Winged helix DNA-binding domain"/>
    <property type="match status" value="1"/>
</dbReference>
<evidence type="ECO:0000256" key="1">
    <source>
        <dbReference type="ARBA" id="ARBA00010641"/>
    </source>
</evidence>
<dbReference type="CDD" id="cd06171">
    <property type="entry name" value="Sigma70_r4"/>
    <property type="match status" value="1"/>
</dbReference>
<evidence type="ECO:0000256" key="2">
    <source>
        <dbReference type="ARBA" id="ARBA00023015"/>
    </source>
</evidence>
<comment type="similarity">
    <text evidence="1">Belongs to the sigma-70 factor family. ECF subfamily.</text>
</comment>
<dbReference type="InterPro" id="IPR013249">
    <property type="entry name" value="RNA_pol_sigma70_r4_t2"/>
</dbReference>
<evidence type="ECO:0000313" key="7">
    <source>
        <dbReference type="EMBL" id="MBD8001872.1"/>
    </source>
</evidence>
<dbReference type="InterPro" id="IPR014284">
    <property type="entry name" value="RNA_pol_sigma-70_dom"/>
</dbReference>
<dbReference type="Pfam" id="PF08281">
    <property type="entry name" value="Sigma70_r4_2"/>
    <property type="match status" value="1"/>
</dbReference>
<dbReference type="NCBIfam" id="TIGR02985">
    <property type="entry name" value="Sig70_bacteroi1"/>
    <property type="match status" value="1"/>
</dbReference>
<keyword evidence="8" id="KW-1185">Reference proteome</keyword>
<dbReference type="InterPro" id="IPR039425">
    <property type="entry name" value="RNA_pol_sigma-70-like"/>
</dbReference>
<dbReference type="InterPro" id="IPR036388">
    <property type="entry name" value="WH-like_DNA-bd_sf"/>
</dbReference>
<proteinExistence type="inferred from homology"/>
<dbReference type="InterPro" id="IPR013324">
    <property type="entry name" value="RNA_pol_sigma_r3/r4-like"/>
</dbReference>